<dbReference type="STRING" id="1448321.A0A317UQS7"/>
<dbReference type="Proteomes" id="UP000247233">
    <property type="component" value="Unassembled WGS sequence"/>
</dbReference>
<evidence type="ECO:0000313" key="2">
    <source>
        <dbReference type="EMBL" id="PWY64061.1"/>
    </source>
</evidence>
<sequence>MAPQTTPSQSAQENSTRVLRSASREQPPLSPQKLFEEILHQVAEAQNFTELVYHNVEPEDGALVCKSLRANKQVERRSCRINFNAFPGTLRVVVMPTEIHDVHQRWAIYSAGSWREDDLITPDERYELCIGVGTTFTGFEGIYQGSSKEPDLFMRADVIEFPAIVIESGWSESFPYLRNDKDVWMLGSSVVEVTILLKWTELARKRVKGDIEVWRRDGSGGLTMEQHAIFPQPPHPLPGDRIEFTKQQLFKGSDISIANPGTTICLELSTLRRMAKQLLTKRMGMQPA</sequence>
<dbReference type="RefSeq" id="XP_025394192.1">
    <property type="nucleotide sequence ID" value="XM_025538642.1"/>
</dbReference>
<dbReference type="OrthoDB" id="76567at2759"/>
<feature type="compositionally biased region" description="Polar residues" evidence="1">
    <location>
        <begin position="1"/>
        <end position="18"/>
    </location>
</feature>
<dbReference type="GeneID" id="37060879"/>
<protein>
    <submittedName>
        <fullName evidence="2">Uncharacterized protein</fullName>
    </submittedName>
</protein>
<keyword evidence="3" id="KW-1185">Reference proteome</keyword>
<comment type="caution">
    <text evidence="2">The sequence shown here is derived from an EMBL/GenBank/DDBJ whole genome shotgun (WGS) entry which is preliminary data.</text>
</comment>
<proteinExistence type="predicted"/>
<name>A0A317UQS7_9EURO</name>
<feature type="region of interest" description="Disordered" evidence="1">
    <location>
        <begin position="1"/>
        <end position="28"/>
    </location>
</feature>
<reference evidence="2 3" key="1">
    <citation type="submission" date="2016-12" db="EMBL/GenBank/DDBJ databases">
        <title>The genomes of Aspergillus section Nigri reveals drivers in fungal speciation.</title>
        <authorList>
            <consortium name="DOE Joint Genome Institute"/>
            <person name="Vesth T.C."/>
            <person name="Nybo J."/>
            <person name="Theobald S."/>
            <person name="Brandl J."/>
            <person name="Frisvad J.C."/>
            <person name="Nielsen K.F."/>
            <person name="Lyhne E.K."/>
            <person name="Kogle M.E."/>
            <person name="Kuo A."/>
            <person name="Riley R."/>
            <person name="Clum A."/>
            <person name="Nolan M."/>
            <person name="Lipzen A."/>
            <person name="Salamov A."/>
            <person name="Henrissat B."/>
            <person name="Wiebenga A."/>
            <person name="De Vries R.P."/>
            <person name="Grigoriev I.V."/>
            <person name="Mortensen U.H."/>
            <person name="Andersen M.R."/>
            <person name="Baker S.E."/>
        </authorList>
    </citation>
    <scope>NUCLEOTIDE SEQUENCE [LARGE SCALE GENOMIC DNA]</scope>
    <source>
        <strain evidence="2 3">CBS 117.55</strain>
    </source>
</reference>
<dbReference type="EMBL" id="MSFL01000069">
    <property type="protein sequence ID" value="PWY64061.1"/>
    <property type="molecule type" value="Genomic_DNA"/>
</dbReference>
<gene>
    <name evidence="2" type="ORF">BO70DRAFT_208090</name>
</gene>
<dbReference type="AlphaFoldDB" id="A0A317UQS7"/>
<organism evidence="2 3">
    <name type="scientific">Aspergillus heteromorphus CBS 117.55</name>
    <dbReference type="NCBI Taxonomy" id="1448321"/>
    <lineage>
        <taxon>Eukaryota</taxon>
        <taxon>Fungi</taxon>
        <taxon>Dikarya</taxon>
        <taxon>Ascomycota</taxon>
        <taxon>Pezizomycotina</taxon>
        <taxon>Eurotiomycetes</taxon>
        <taxon>Eurotiomycetidae</taxon>
        <taxon>Eurotiales</taxon>
        <taxon>Aspergillaceae</taxon>
        <taxon>Aspergillus</taxon>
        <taxon>Aspergillus subgen. Circumdati</taxon>
    </lineage>
</organism>
<dbReference type="VEuPathDB" id="FungiDB:BO70DRAFT_208090"/>
<accession>A0A317UQS7</accession>
<evidence type="ECO:0000313" key="3">
    <source>
        <dbReference type="Proteomes" id="UP000247233"/>
    </source>
</evidence>
<evidence type="ECO:0000256" key="1">
    <source>
        <dbReference type="SAM" id="MobiDB-lite"/>
    </source>
</evidence>